<evidence type="ECO:0000256" key="4">
    <source>
        <dbReference type="ARBA" id="ARBA00023002"/>
    </source>
</evidence>
<evidence type="ECO:0000259" key="9">
    <source>
        <dbReference type="Pfam" id="PF00081"/>
    </source>
</evidence>
<dbReference type="Gene3D" id="3.55.40.20">
    <property type="entry name" value="Iron/manganese superoxide dismutase, C-terminal domain"/>
    <property type="match status" value="1"/>
</dbReference>
<dbReference type="RefSeq" id="WP_268611624.1">
    <property type="nucleotide sequence ID" value="NZ_CP113797.1"/>
</dbReference>
<feature type="binding site" evidence="7">
    <location>
        <position position="166"/>
    </location>
    <ligand>
        <name>Mn(2+)</name>
        <dbReference type="ChEBI" id="CHEBI:29035"/>
    </ligand>
</feature>
<dbReference type="FunFam" id="1.10.287.990:FF:000002">
    <property type="entry name" value="Superoxide dismutase"/>
    <property type="match status" value="1"/>
</dbReference>
<keyword evidence="4 8" id="KW-0560">Oxidoreductase</keyword>
<sequence length="200" mass="22216">MTYTQAPLPYDPGALEPNGMSAATLDFHYGKHHKAYVDNYNKMTADSELADKPIEEVIQIAFKDPSKTGIFNNGAQAWNHTFYWNCLSPNGGGKPSGDLAAKIDSDFGSYDKFVEEFKNAAATQFGSGWAWLVLDNGTLKVTKTPNAENPIVHGQVPLLTLDVWEHAYYLDFQNKRPAFIDNYLEKLVNWDFASSNLAAA</sequence>
<keyword evidence="3 7" id="KW-0479">Metal-binding</keyword>
<dbReference type="KEGG" id="tsin:OXH18_06410"/>
<evidence type="ECO:0000313" key="12">
    <source>
        <dbReference type="Proteomes" id="UP001163152"/>
    </source>
</evidence>
<gene>
    <name evidence="11" type="ORF">OXH18_06410</name>
</gene>
<dbReference type="InterPro" id="IPR019832">
    <property type="entry name" value="Mn/Fe_SOD_C"/>
</dbReference>
<evidence type="ECO:0000256" key="7">
    <source>
        <dbReference type="PIRSR" id="PIRSR000349-1"/>
    </source>
</evidence>
<evidence type="ECO:0000256" key="3">
    <source>
        <dbReference type="ARBA" id="ARBA00022723"/>
    </source>
</evidence>
<dbReference type="Pfam" id="PF02777">
    <property type="entry name" value="Sod_Fe_C"/>
    <property type="match status" value="1"/>
</dbReference>
<protein>
    <recommendedName>
        <fullName evidence="8">Superoxide dismutase</fullName>
        <ecNumber evidence="8">1.15.1.1</ecNumber>
    </recommendedName>
</protein>
<feature type="binding site" evidence="7">
    <location>
        <position position="80"/>
    </location>
    <ligand>
        <name>Mn(2+)</name>
        <dbReference type="ChEBI" id="CHEBI:29035"/>
    </ligand>
</feature>
<dbReference type="InterPro" id="IPR036324">
    <property type="entry name" value="Mn/Fe_SOD_N_sf"/>
</dbReference>
<dbReference type="SUPFAM" id="SSF54719">
    <property type="entry name" value="Fe,Mn superoxide dismutase (SOD), C-terminal domain"/>
    <property type="match status" value="1"/>
</dbReference>
<comment type="subunit">
    <text evidence="2">Homodimer.</text>
</comment>
<dbReference type="PANTHER" id="PTHR42769">
    <property type="entry name" value="SUPEROXIDE DISMUTASE"/>
    <property type="match status" value="1"/>
</dbReference>
<keyword evidence="5" id="KW-0408">Iron</keyword>
<dbReference type="SUPFAM" id="SSF46609">
    <property type="entry name" value="Fe,Mn superoxide dismutase (SOD), N-terminal domain"/>
    <property type="match status" value="1"/>
</dbReference>
<evidence type="ECO:0000256" key="6">
    <source>
        <dbReference type="ARBA" id="ARBA00049204"/>
    </source>
</evidence>
<dbReference type="PANTHER" id="PTHR42769:SF3">
    <property type="entry name" value="SUPEROXIDE DISMUTASE [FE] 2, CHLOROPLASTIC"/>
    <property type="match status" value="1"/>
</dbReference>
<proteinExistence type="inferred from homology"/>
<dbReference type="GO" id="GO:0004784">
    <property type="term" value="F:superoxide dismutase activity"/>
    <property type="evidence" value="ECO:0007669"/>
    <property type="project" value="UniProtKB-EC"/>
</dbReference>
<evidence type="ECO:0000259" key="10">
    <source>
        <dbReference type="Pfam" id="PF02777"/>
    </source>
</evidence>
<dbReference type="Gene3D" id="1.10.287.990">
    <property type="entry name" value="Fe,Mn superoxide dismutase (SOD) domain"/>
    <property type="match status" value="1"/>
</dbReference>
<evidence type="ECO:0000256" key="5">
    <source>
        <dbReference type="ARBA" id="ARBA00023004"/>
    </source>
</evidence>
<dbReference type="AlphaFoldDB" id="A0A9E8ZE13"/>
<dbReference type="GO" id="GO:0005737">
    <property type="term" value="C:cytoplasm"/>
    <property type="evidence" value="ECO:0007669"/>
    <property type="project" value="UniProtKB-ARBA"/>
</dbReference>
<accession>A0A9E8ZE13</accession>
<dbReference type="PRINTS" id="PR01703">
    <property type="entry name" value="MNSODISMTASE"/>
</dbReference>
<dbReference type="Proteomes" id="UP001163152">
    <property type="component" value="Chromosome"/>
</dbReference>
<feature type="binding site" evidence="7">
    <location>
        <position position="28"/>
    </location>
    <ligand>
        <name>Mn(2+)</name>
        <dbReference type="ChEBI" id="CHEBI:29035"/>
    </ligand>
</feature>
<dbReference type="FunFam" id="3.55.40.20:FF:000001">
    <property type="entry name" value="Superoxide dismutase"/>
    <property type="match status" value="1"/>
</dbReference>
<dbReference type="GO" id="GO:0046872">
    <property type="term" value="F:metal ion binding"/>
    <property type="evidence" value="ECO:0007669"/>
    <property type="project" value="UniProtKB-KW"/>
</dbReference>
<evidence type="ECO:0000313" key="11">
    <source>
        <dbReference type="EMBL" id="WAL61614.1"/>
    </source>
</evidence>
<evidence type="ECO:0000256" key="8">
    <source>
        <dbReference type="RuleBase" id="RU000414"/>
    </source>
</evidence>
<dbReference type="PIRSF" id="PIRSF000349">
    <property type="entry name" value="SODismutase"/>
    <property type="match status" value="1"/>
</dbReference>
<dbReference type="InterPro" id="IPR019833">
    <property type="entry name" value="Mn/Fe_SOD_BS"/>
</dbReference>
<dbReference type="EMBL" id="CP113797">
    <property type="protein sequence ID" value="WAL61614.1"/>
    <property type="molecule type" value="Genomic_DNA"/>
</dbReference>
<dbReference type="InterPro" id="IPR036314">
    <property type="entry name" value="SOD_C_sf"/>
</dbReference>
<keyword evidence="12" id="KW-1185">Reference proteome</keyword>
<dbReference type="Pfam" id="PF00081">
    <property type="entry name" value="Sod_Fe_N"/>
    <property type="match status" value="1"/>
</dbReference>
<feature type="domain" description="Manganese/iron superoxide dismutase C-terminal" evidence="10">
    <location>
        <begin position="95"/>
        <end position="195"/>
    </location>
</feature>
<comment type="function">
    <text evidence="8">Destroys radicals which are normally produced within the cells and which are toxic to biological systems.</text>
</comment>
<dbReference type="InterPro" id="IPR001189">
    <property type="entry name" value="Mn/Fe_SOD"/>
</dbReference>
<organism evidence="11 12">
    <name type="scientific">Thermocoleostomius sinensis A174</name>
    <dbReference type="NCBI Taxonomy" id="2016057"/>
    <lineage>
        <taxon>Bacteria</taxon>
        <taxon>Bacillati</taxon>
        <taxon>Cyanobacteriota</taxon>
        <taxon>Cyanophyceae</taxon>
        <taxon>Oculatellales</taxon>
        <taxon>Oculatellaceae</taxon>
        <taxon>Thermocoleostomius</taxon>
    </lineage>
</organism>
<comment type="catalytic activity">
    <reaction evidence="6 8">
        <text>2 superoxide + 2 H(+) = H2O2 + O2</text>
        <dbReference type="Rhea" id="RHEA:20696"/>
        <dbReference type="ChEBI" id="CHEBI:15378"/>
        <dbReference type="ChEBI" id="CHEBI:15379"/>
        <dbReference type="ChEBI" id="CHEBI:16240"/>
        <dbReference type="ChEBI" id="CHEBI:18421"/>
        <dbReference type="EC" id="1.15.1.1"/>
    </reaction>
</comment>
<evidence type="ECO:0000256" key="1">
    <source>
        <dbReference type="ARBA" id="ARBA00008714"/>
    </source>
</evidence>
<feature type="domain" description="Manganese/iron superoxide dismutase N-terminal" evidence="9">
    <location>
        <begin position="3"/>
        <end position="88"/>
    </location>
</feature>
<feature type="binding site" evidence="7">
    <location>
        <position position="162"/>
    </location>
    <ligand>
        <name>Mn(2+)</name>
        <dbReference type="ChEBI" id="CHEBI:29035"/>
    </ligand>
</feature>
<evidence type="ECO:0000256" key="2">
    <source>
        <dbReference type="ARBA" id="ARBA00011738"/>
    </source>
</evidence>
<name>A0A9E8ZE13_9CYAN</name>
<comment type="similarity">
    <text evidence="1 8">Belongs to the iron/manganese superoxide dismutase family.</text>
</comment>
<dbReference type="PROSITE" id="PS00088">
    <property type="entry name" value="SOD_MN"/>
    <property type="match status" value="1"/>
</dbReference>
<dbReference type="EC" id="1.15.1.1" evidence="8"/>
<dbReference type="InterPro" id="IPR019831">
    <property type="entry name" value="Mn/Fe_SOD_N"/>
</dbReference>
<reference evidence="11" key="1">
    <citation type="submission" date="2022-12" db="EMBL/GenBank/DDBJ databases">
        <title>Polyphasic identification of a Novel Hot-Spring Cyanobacterium Ocullathermofonsia sinensis gen nov. sp. nov. and Genomic Insights on its Adaptations to the Thermal Habitat.</title>
        <authorList>
            <person name="Daroch M."/>
            <person name="Tang J."/>
            <person name="Jiang Y."/>
        </authorList>
    </citation>
    <scope>NUCLEOTIDE SEQUENCE</scope>
    <source>
        <strain evidence="11">PKUAC-SCTA174</strain>
    </source>
</reference>